<dbReference type="SUPFAM" id="SSF49599">
    <property type="entry name" value="TRAF domain-like"/>
    <property type="match status" value="1"/>
</dbReference>
<dbReference type="AlphaFoldDB" id="A0A2T8IAI7"/>
<accession>A0A2T8IAI7</accession>
<dbReference type="EMBL" id="CM008052">
    <property type="protein sequence ID" value="PVH34683.1"/>
    <property type="molecule type" value="Genomic_DNA"/>
</dbReference>
<evidence type="ECO:0000313" key="1">
    <source>
        <dbReference type="EMBL" id="PVH34683.1"/>
    </source>
</evidence>
<dbReference type="Proteomes" id="UP000243499">
    <property type="component" value="Chromosome 7"/>
</dbReference>
<protein>
    <submittedName>
        <fullName evidence="1">Uncharacterized protein</fullName>
    </submittedName>
</protein>
<sequence>MSSSPEMRVLHLRIHKGLLYCTYCRGPLRPNDCMRKPWMARSVGSVCKIRLNCSVCESALVDGLFQCSNALSLKSQCRVALCSNCAEKHTMRFGHPTPRILAFDPIIADGIFYCPVDGCDQELSASQYNEHVIMCSHGELSCPLCSQPLALNSLCAHLVSGHEFNDVQLSYGHIIESEISKYEGCIFRSTEEAFIFFILDKTLYLIWIGSLSNPPDFKLMMAVANIETGENFGVVRQGAVPRRSDLFRVMSFKRVPANVFKISIMID</sequence>
<proteinExistence type="predicted"/>
<dbReference type="Gramene" id="PVH34683">
    <property type="protein sequence ID" value="PVH34683"/>
    <property type="gene ID" value="PAHAL_7G006600"/>
</dbReference>
<name>A0A2T8IAI7_9POAL</name>
<gene>
    <name evidence="1" type="ORF">PAHAL_7G006600</name>
</gene>
<organism evidence="1">
    <name type="scientific">Panicum hallii</name>
    <dbReference type="NCBI Taxonomy" id="206008"/>
    <lineage>
        <taxon>Eukaryota</taxon>
        <taxon>Viridiplantae</taxon>
        <taxon>Streptophyta</taxon>
        <taxon>Embryophyta</taxon>
        <taxon>Tracheophyta</taxon>
        <taxon>Spermatophyta</taxon>
        <taxon>Magnoliopsida</taxon>
        <taxon>Liliopsida</taxon>
        <taxon>Poales</taxon>
        <taxon>Poaceae</taxon>
        <taxon>PACMAD clade</taxon>
        <taxon>Panicoideae</taxon>
        <taxon>Panicodae</taxon>
        <taxon>Paniceae</taxon>
        <taxon>Panicinae</taxon>
        <taxon>Panicum</taxon>
        <taxon>Panicum sect. Panicum</taxon>
    </lineage>
</organism>
<reference evidence="1" key="1">
    <citation type="submission" date="2018-04" db="EMBL/GenBank/DDBJ databases">
        <title>WGS assembly of Panicum hallii.</title>
        <authorList>
            <person name="Lovell J."/>
            <person name="Jenkins J."/>
            <person name="Lowry D."/>
            <person name="Mamidi S."/>
            <person name="Sreedasyam A."/>
            <person name="Weng X."/>
            <person name="Barry K."/>
            <person name="Bonette J."/>
            <person name="Campitelli B."/>
            <person name="Daum C."/>
            <person name="Gordon S."/>
            <person name="Gould B."/>
            <person name="Lipzen A."/>
            <person name="Macqueen A."/>
            <person name="Palacio-Mejia J."/>
            <person name="Plott C."/>
            <person name="Shakirov E."/>
            <person name="Shu S."/>
            <person name="Yoshinaga Y."/>
            <person name="Zane M."/>
            <person name="Rokhsar D."/>
            <person name="Grimwood J."/>
            <person name="Schmutz J."/>
            <person name="Juenger T."/>
        </authorList>
    </citation>
    <scope>NUCLEOTIDE SEQUENCE [LARGE SCALE GENOMIC DNA]</scope>
    <source>
        <strain evidence="1">FIL2</strain>
    </source>
</reference>